<reference evidence="1 2" key="1">
    <citation type="journal article" date="2007" name="PLoS Genet.">
        <title>Patterns and implications of gene gain and loss in the evolution of Prochlorococcus.</title>
        <authorList>
            <person name="Kettler G.C."/>
            <person name="Martiny A.C."/>
            <person name="Huang K."/>
            <person name="Zucker J."/>
            <person name="Coleman M.L."/>
            <person name="Rodrigue S."/>
            <person name="Chen F."/>
            <person name="Lapidus A."/>
            <person name="Ferriera S."/>
            <person name="Johnson J."/>
            <person name="Steglich C."/>
            <person name="Church G.M."/>
            <person name="Richardson P."/>
            <person name="Chisholm S.W."/>
        </authorList>
    </citation>
    <scope>NUCLEOTIDE SEQUENCE [LARGE SCALE GENOMIC DNA]</scope>
    <source>
        <strain evidence="1 2">MIT 9303</strain>
    </source>
</reference>
<dbReference type="Proteomes" id="UP000002274">
    <property type="component" value="Chromosome"/>
</dbReference>
<sequence length="35" mass="3812">MNDCSTNPLLESMITPAFDSLGHHTRIVLGKDGQI</sequence>
<proteinExistence type="predicted"/>
<gene>
    <name evidence="1" type="ordered locus">P9303_15031</name>
</gene>
<dbReference type="AlphaFoldDB" id="A2C9T7"/>
<dbReference type="STRING" id="59922.P9303_15031"/>
<dbReference type="KEGG" id="pmf:P9303_15031"/>
<evidence type="ECO:0000313" key="1">
    <source>
        <dbReference type="EMBL" id="ABM78247.1"/>
    </source>
</evidence>
<organism evidence="1 2">
    <name type="scientific">Prochlorococcus marinus (strain MIT 9303)</name>
    <dbReference type="NCBI Taxonomy" id="59922"/>
    <lineage>
        <taxon>Bacteria</taxon>
        <taxon>Bacillati</taxon>
        <taxon>Cyanobacteriota</taxon>
        <taxon>Cyanophyceae</taxon>
        <taxon>Synechococcales</taxon>
        <taxon>Prochlorococcaceae</taxon>
        <taxon>Prochlorococcus</taxon>
    </lineage>
</organism>
<protein>
    <submittedName>
        <fullName evidence="1">Uncharacterized protein</fullName>
    </submittedName>
</protein>
<dbReference type="EMBL" id="CP000554">
    <property type="protein sequence ID" value="ABM78247.1"/>
    <property type="molecule type" value="Genomic_DNA"/>
</dbReference>
<name>A2C9T7_PROM3</name>
<accession>A2C9T7</accession>
<dbReference type="HOGENOM" id="CLU_3366556_0_0_3"/>
<evidence type="ECO:0000313" key="2">
    <source>
        <dbReference type="Proteomes" id="UP000002274"/>
    </source>
</evidence>